<dbReference type="InterPro" id="IPR033294">
    <property type="entry name" value="Erlin1/2"/>
</dbReference>
<keyword evidence="7" id="KW-0472">Membrane</keyword>
<dbReference type="PANTHER" id="PTHR15351:SF3">
    <property type="entry name" value="ERLIN"/>
    <property type="match status" value="1"/>
</dbReference>
<evidence type="ECO:0000256" key="9">
    <source>
        <dbReference type="SAM" id="SignalP"/>
    </source>
</evidence>
<evidence type="ECO:0000256" key="1">
    <source>
        <dbReference type="ARBA" id="ARBA00004648"/>
    </source>
</evidence>
<dbReference type="GO" id="GO:0032933">
    <property type="term" value="P:SREBP signaling pathway"/>
    <property type="evidence" value="ECO:0007669"/>
    <property type="project" value="TreeGrafter"/>
</dbReference>
<evidence type="ECO:0000256" key="4">
    <source>
        <dbReference type="ARBA" id="ARBA00022824"/>
    </source>
</evidence>
<keyword evidence="3" id="KW-0812">Transmembrane</keyword>
<gene>
    <name evidence="11" type="ORF">GIB67_009540</name>
</gene>
<dbReference type="GO" id="GO:0031625">
    <property type="term" value="F:ubiquitin protein ligase binding"/>
    <property type="evidence" value="ECO:0007669"/>
    <property type="project" value="InterPro"/>
</dbReference>
<keyword evidence="9" id="KW-0732">Signal</keyword>
<keyword evidence="5" id="KW-0735">Signal-anchor</keyword>
<dbReference type="Proteomes" id="UP000541444">
    <property type="component" value="Unassembled WGS sequence"/>
</dbReference>
<evidence type="ECO:0000256" key="3">
    <source>
        <dbReference type="ARBA" id="ARBA00022692"/>
    </source>
</evidence>
<keyword evidence="6" id="KW-1133">Transmembrane helix</keyword>
<evidence type="ECO:0000259" key="10">
    <source>
        <dbReference type="SMART" id="SM00244"/>
    </source>
</evidence>
<dbReference type="EMBL" id="JACGCM010000497">
    <property type="protein sequence ID" value="KAF6171399.1"/>
    <property type="molecule type" value="Genomic_DNA"/>
</dbReference>
<comment type="subcellular location">
    <subcellularLocation>
        <location evidence="1">Endoplasmic reticulum membrane</location>
        <topology evidence="1">Single-pass type II membrane protein</topology>
    </subcellularLocation>
</comment>
<evidence type="ECO:0000256" key="5">
    <source>
        <dbReference type="ARBA" id="ARBA00022968"/>
    </source>
</evidence>
<comment type="similarity">
    <text evidence="2">Belongs to the band 7/mec-2 family.</text>
</comment>
<evidence type="ECO:0000256" key="8">
    <source>
        <dbReference type="ARBA" id="ARBA00023180"/>
    </source>
</evidence>
<dbReference type="GO" id="GO:0005789">
    <property type="term" value="C:endoplasmic reticulum membrane"/>
    <property type="evidence" value="ECO:0007669"/>
    <property type="project" value="UniProtKB-SubCell"/>
</dbReference>
<dbReference type="GO" id="GO:0015485">
    <property type="term" value="F:cholesterol binding"/>
    <property type="evidence" value="ECO:0007669"/>
    <property type="project" value="TreeGrafter"/>
</dbReference>
<evidence type="ECO:0000313" key="12">
    <source>
        <dbReference type="Proteomes" id="UP000541444"/>
    </source>
</evidence>
<feature type="signal peptide" evidence="9">
    <location>
        <begin position="1"/>
        <end position="18"/>
    </location>
</feature>
<organism evidence="11 12">
    <name type="scientific">Kingdonia uniflora</name>
    <dbReference type="NCBI Taxonomy" id="39325"/>
    <lineage>
        <taxon>Eukaryota</taxon>
        <taxon>Viridiplantae</taxon>
        <taxon>Streptophyta</taxon>
        <taxon>Embryophyta</taxon>
        <taxon>Tracheophyta</taxon>
        <taxon>Spermatophyta</taxon>
        <taxon>Magnoliopsida</taxon>
        <taxon>Ranunculales</taxon>
        <taxon>Circaeasteraceae</taxon>
        <taxon>Kingdonia</taxon>
    </lineage>
</organism>
<dbReference type="AlphaFoldDB" id="A0A7J7NW71"/>
<evidence type="ECO:0000256" key="6">
    <source>
        <dbReference type="ARBA" id="ARBA00022989"/>
    </source>
</evidence>
<proteinExistence type="inferred from homology"/>
<keyword evidence="8" id="KW-0325">Glycoprotein</keyword>
<dbReference type="PANTHER" id="PTHR15351">
    <property type="entry name" value="ERLIN (ER LIPID RAFT ASSOCIATED PROTEIN) HOMOLOG"/>
    <property type="match status" value="1"/>
</dbReference>
<keyword evidence="4" id="KW-0256">Endoplasmic reticulum</keyword>
<feature type="domain" description="Band 7" evidence="10">
    <location>
        <begin position="14"/>
        <end position="181"/>
    </location>
</feature>
<accession>A0A7J7NW71</accession>
<name>A0A7J7NW71_9MAGN</name>
<evidence type="ECO:0000313" key="11">
    <source>
        <dbReference type="EMBL" id="KAF6171399.1"/>
    </source>
</evidence>
<protein>
    <recommendedName>
        <fullName evidence="10">Band 7 domain-containing protein</fullName>
    </recommendedName>
</protein>
<dbReference type="OrthoDB" id="77368at2759"/>
<dbReference type="InterPro" id="IPR001107">
    <property type="entry name" value="Band_7"/>
</dbReference>
<evidence type="ECO:0000256" key="2">
    <source>
        <dbReference type="ARBA" id="ARBA00008164"/>
    </source>
</evidence>
<sequence length="191" mass="21952">MVLVLAVALITSWSIVHVVPFGHVGTYSKGGVLLSTFTEPGFHLKIPLITQFQPIKVINKVNQVKDIPFSTKDGAMINFETIKVVSRLHKEYLYDTLLNYDLLYDKLWIDEKIHHEINLFCGARTLQEIYVDNMSHRIRRKMRVALQGNSTPNAAGIVICWVRVVSPVFPDSLRRNEEKMLEERMKNPGFE</sequence>
<dbReference type="Pfam" id="PF01145">
    <property type="entry name" value="Band_7"/>
    <property type="match status" value="1"/>
</dbReference>
<feature type="chain" id="PRO_5029702370" description="Band 7 domain-containing protein" evidence="9">
    <location>
        <begin position="19"/>
        <end position="191"/>
    </location>
</feature>
<comment type="caution">
    <text evidence="11">The sequence shown here is derived from an EMBL/GenBank/DDBJ whole genome shotgun (WGS) entry which is preliminary data.</text>
</comment>
<evidence type="ECO:0000256" key="7">
    <source>
        <dbReference type="ARBA" id="ARBA00023136"/>
    </source>
</evidence>
<keyword evidence="12" id="KW-1185">Reference proteome</keyword>
<dbReference type="SMART" id="SM00244">
    <property type="entry name" value="PHB"/>
    <property type="match status" value="1"/>
</dbReference>
<reference evidence="11 12" key="1">
    <citation type="journal article" date="2020" name="IScience">
        <title>Genome Sequencing of the Endangered Kingdonia uniflora (Circaeasteraceae, Ranunculales) Reveals Potential Mechanisms of Evolutionary Specialization.</title>
        <authorList>
            <person name="Sun Y."/>
            <person name="Deng T."/>
            <person name="Zhang A."/>
            <person name="Moore M.J."/>
            <person name="Landis J.B."/>
            <person name="Lin N."/>
            <person name="Zhang H."/>
            <person name="Zhang X."/>
            <person name="Huang J."/>
            <person name="Zhang X."/>
            <person name="Sun H."/>
            <person name="Wang H."/>
        </authorList>
    </citation>
    <scope>NUCLEOTIDE SEQUENCE [LARGE SCALE GENOMIC DNA]</scope>
    <source>
        <strain evidence="11">TB1705</strain>
        <tissue evidence="11">Leaf</tissue>
    </source>
</reference>